<feature type="chain" id="PRO_5032697340" evidence="1">
    <location>
        <begin position="29"/>
        <end position="384"/>
    </location>
</feature>
<dbReference type="GO" id="GO:0016787">
    <property type="term" value="F:hydrolase activity"/>
    <property type="evidence" value="ECO:0007669"/>
    <property type="project" value="UniProtKB-KW"/>
</dbReference>
<dbReference type="InterPro" id="IPR001466">
    <property type="entry name" value="Beta-lactam-related"/>
</dbReference>
<name>A0A850HEE8_9SPHN</name>
<dbReference type="AlphaFoldDB" id="A0A850HEE8"/>
<evidence type="ECO:0000259" key="2">
    <source>
        <dbReference type="Pfam" id="PF00144"/>
    </source>
</evidence>
<evidence type="ECO:0000256" key="1">
    <source>
        <dbReference type="SAM" id="SignalP"/>
    </source>
</evidence>
<dbReference type="RefSeq" id="WP_176273669.1">
    <property type="nucleotide sequence ID" value="NZ_JABWTA010000001.1"/>
</dbReference>
<sequence length="384" mass="41943">MQFKRSRTSIASLAMLPALILASASCSAPEAVDAPLSDEAMAAVAEDAGAPREDLARQVDDLFSKEGIGETRALVVIANGKLAAERYGEGYDADTRHISWSMAKTVSAMLIGMLVADGRLSVEEPAPVSLWQRPGDPRGAITLKHLLQMRSGLRHTEAGDPPYESSEVRMLFLDGRDDMASWANEQPLEAEPGETFEYSSSTSVILADIAARALTRSDDAETRRTAVADYLAARLFEPLDMTSMVPEFDASGTLIGGSLMHASARDWAKLGELMRRGGKAPTGEQLVPSNWVTAMVRPSPASPHYGYQTWLNREYREAGSDLPHPLFPDRAPESVFAMIGHMGQYVIVSPSQRVTIVRLGHSNREERIAMMQELADILELYPVR</sequence>
<gene>
    <name evidence="3" type="ORF">HUO12_11145</name>
</gene>
<evidence type="ECO:0000313" key="3">
    <source>
        <dbReference type="EMBL" id="NVE95456.1"/>
    </source>
</evidence>
<dbReference type="PROSITE" id="PS51257">
    <property type="entry name" value="PROKAR_LIPOPROTEIN"/>
    <property type="match status" value="1"/>
</dbReference>
<dbReference type="Proteomes" id="UP000546031">
    <property type="component" value="Unassembled WGS sequence"/>
</dbReference>
<dbReference type="Pfam" id="PF00144">
    <property type="entry name" value="Beta-lactamase"/>
    <property type="match status" value="1"/>
</dbReference>
<feature type="signal peptide" evidence="1">
    <location>
        <begin position="1"/>
        <end position="28"/>
    </location>
</feature>
<dbReference type="PANTHER" id="PTHR43283">
    <property type="entry name" value="BETA-LACTAMASE-RELATED"/>
    <property type="match status" value="1"/>
</dbReference>
<accession>A0A850HEE8</accession>
<feature type="domain" description="Beta-lactamase-related" evidence="2">
    <location>
        <begin position="73"/>
        <end position="365"/>
    </location>
</feature>
<dbReference type="SUPFAM" id="SSF56601">
    <property type="entry name" value="beta-lactamase/transpeptidase-like"/>
    <property type="match status" value="1"/>
</dbReference>
<comment type="caution">
    <text evidence="3">The sequence shown here is derived from an EMBL/GenBank/DDBJ whole genome shotgun (WGS) entry which is preliminary data.</text>
</comment>
<organism evidence="3 4">
    <name type="scientific">Altererythrobacter lutimaris</name>
    <dbReference type="NCBI Taxonomy" id="2743979"/>
    <lineage>
        <taxon>Bacteria</taxon>
        <taxon>Pseudomonadati</taxon>
        <taxon>Pseudomonadota</taxon>
        <taxon>Alphaproteobacteria</taxon>
        <taxon>Sphingomonadales</taxon>
        <taxon>Erythrobacteraceae</taxon>
        <taxon>Altererythrobacter</taxon>
    </lineage>
</organism>
<evidence type="ECO:0000313" key="4">
    <source>
        <dbReference type="Proteomes" id="UP000546031"/>
    </source>
</evidence>
<protein>
    <submittedName>
        <fullName evidence="3">Serine hydrolase</fullName>
    </submittedName>
</protein>
<dbReference type="InterPro" id="IPR012338">
    <property type="entry name" value="Beta-lactam/transpept-like"/>
</dbReference>
<proteinExistence type="predicted"/>
<dbReference type="Gene3D" id="3.40.710.10">
    <property type="entry name" value="DD-peptidase/beta-lactamase superfamily"/>
    <property type="match status" value="1"/>
</dbReference>
<keyword evidence="3" id="KW-0378">Hydrolase</keyword>
<dbReference type="EMBL" id="JABWTA010000001">
    <property type="protein sequence ID" value="NVE95456.1"/>
    <property type="molecule type" value="Genomic_DNA"/>
</dbReference>
<dbReference type="InterPro" id="IPR050789">
    <property type="entry name" value="Diverse_Enzym_Activities"/>
</dbReference>
<keyword evidence="1" id="KW-0732">Signal</keyword>
<dbReference type="PANTHER" id="PTHR43283:SF7">
    <property type="entry name" value="BETA-LACTAMASE-RELATED DOMAIN-CONTAINING PROTEIN"/>
    <property type="match status" value="1"/>
</dbReference>
<keyword evidence="4" id="KW-1185">Reference proteome</keyword>
<reference evidence="3 4" key="1">
    <citation type="submission" date="2020-06" db="EMBL/GenBank/DDBJ databases">
        <title>Altererythrobacter lutimaris sp. nov., a marine bacterium isolated from a tidal flat.</title>
        <authorList>
            <person name="Kim D."/>
            <person name="Yoo Y."/>
            <person name="Kim J.-J."/>
        </authorList>
    </citation>
    <scope>NUCLEOTIDE SEQUENCE [LARGE SCALE GENOMIC DNA]</scope>
    <source>
        <strain evidence="3 4">JGD-16</strain>
    </source>
</reference>